<dbReference type="InterPro" id="IPR036390">
    <property type="entry name" value="WH_DNA-bd_sf"/>
</dbReference>
<keyword evidence="3" id="KW-0902">Two-component regulatory system</keyword>
<sequence>MQSSLTECEVAQLRASASKACALLKALANEDRLLILCQLTQGERNVGELEKMTGVRQPTLSQQLGIRFLQEALTNIARHADASQVRVRLQHHGAHLRLLVRDNGRGAESPQRPGVGLHSMRERARSLGGDLRIFSHPGAGWALALSMPLEAS</sequence>
<comment type="caution">
    <text evidence="5">The sequence shown here is derived from an EMBL/GenBank/DDBJ whole genome shotgun (WGS) entry which is preliminary data.</text>
</comment>
<evidence type="ECO:0000256" key="2">
    <source>
        <dbReference type="ARBA" id="ARBA00022777"/>
    </source>
</evidence>
<dbReference type="CDD" id="cd16917">
    <property type="entry name" value="HATPase_UhpB-NarQ-NarX-like"/>
    <property type="match status" value="1"/>
</dbReference>
<feature type="domain" description="Histidine kinase" evidence="4">
    <location>
        <begin position="67"/>
        <end position="151"/>
    </location>
</feature>
<evidence type="ECO:0000256" key="1">
    <source>
        <dbReference type="ARBA" id="ARBA00022679"/>
    </source>
</evidence>
<keyword evidence="1" id="KW-0808">Transferase</keyword>
<dbReference type="SUPFAM" id="SSF46785">
    <property type="entry name" value="Winged helix' DNA-binding domain"/>
    <property type="match status" value="1"/>
</dbReference>
<proteinExistence type="predicted"/>
<evidence type="ECO:0000259" key="4">
    <source>
        <dbReference type="PROSITE" id="PS50109"/>
    </source>
</evidence>
<accession>A0A2S3VW19</accession>
<evidence type="ECO:0000313" key="5">
    <source>
        <dbReference type="EMBL" id="POF44103.1"/>
    </source>
</evidence>
<dbReference type="PROSITE" id="PS50109">
    <property type="entry name" value="HIS_KIN"/>
    <property type="match status" value="1"/>
</dbReference>
<dbReference type="GO" id="GO:0003700">
    <property type="term" value="F:DNA-binding transcription factor activity"/>
    <property type="evidence" value="ECO:0007669"/>
    <property type="project" value="InterPro"/>
</dbReference>
<dbReference type="InterPro" id="IPR036890">
    <property type="entry name" value="HATPase_C_sf"/>
</dbReference>
<dbReference type="InterPro" id="IPR050482">
    <property type="entry name" value="Sensor_HK_TwoCompSys"/>
</dbReference>
<dbReference type="AlphaFoldDB" id="A0A2S3VW19"/>
<evidence type="ECO:0000313" key="6">
    <source>
        <dbReference type="Proteomes" id="UP000237440"/>
    </source>
</evidence>
<dbReference type="InterPro" id="IPR001845">
    <property type="entry name" value="HTH_ArsR_DNA-bd_dom"/>
</dbReference>
<dbReference type="Proteomes" id="UP000237440">
    <property type="component" value="Unassembled WGS sequence"/>
</dbReference>
<protein>
    <recommendedName>
        <fullName evidence="4">Histidine kinase domain-containing protein</fullName>
    </recommendedName>
</protein>
<evidence type="ECO:0000256" key="3">
    <source>
        <dbReference type="ARBA" id="ARBA00023012"/>
    </source>
</evidence>
<dbReference type="InterPro" id="IPR005467">
    <property type="entry name" value="His_kinase_dom"/>
</dbReference>
<keyword evidence="2" id="KW-0418">Kinase</keyword>
<dbReference type="InterPro" id="IPR003594">
    <property type="entry name" value="HATPase_dom"/>
</dbReference>
<dbReference type="EMBL" id="MUJK01000001">
    <property type="protein sequence ID" value="POF44103.1"/>
    <property type="molecule type" value="Genomic_DNA"/>
</dbReference>
<reference evidence="6" key="1">
    <citation type="submission" date="2017-02" db="EMBL/GenBank/DDBJ databases">
        <authorList>
            <person name="Furmanczyk E.M."/>
        </authorList>
    </citation>
    <scope>NUCLEOTIDE SEQUENCE [LARGE SCALE GENOMIC DNA]</scope>
    <source>
        <strain evidence="6">AP3_22</strain>
    </source>
</reference>
<organism evidence="5 6">
    <name type="scientific">Pseudomonas laurylsulfativorans</name>
    <dbReference type="NCBI Taxonomy" id="1943631"/>
    <lineage>
        <taxon>Bacteria</taxon>
        <taxon>Pseudomonadati</taxon>
        <taxon>Pseudomonadota</taxon>
        <taxon>Gammaproteobacteria</taxon>
        <taxon>Pseudomonadales</taxon>
        <taxon>Pseudomonadaceae</taxon>
        <taxon>Pseudomonas</taxon>
    </lineage>
</organism>
<dbReference type="InterPro" id="IPR011991">
    <property type="entry name" value="ArsR-like_HTH"/>
</dbReference>
<dbReference type="GO" id="GO:0000160">
    <property type="term" value="P:phosphorelay signal transduction system"/>
    <property type="evidence" value="ECO:0007669"/>
    <property type="project" value="UniProtKB-KW"/>
</dbReference>
<dbReference type="GO" id="GO:0016301">
    <property type="term" value="F:kinase activity"/>
    <property type="evidence" value="ECO:0007669"/>
    <property type="project" value="UniProtKB-KW"/>
</dbReference>
<dbReference type="PANTHER" id="PTHR24421">
    <property type="entry name" value="NITRATE/NITRITE SENSOR PROTEIN NARX-RELATED"/>
    <property type="match status" value="1"/>
</dbReference>
<keyword evidence="6" id="KW-1185">Reference proteome</keyword>
<dbReference type="Pfam" id="PF01022">
    <property type="entry name" value="HTH_5"/>
    <property type="match status" value="1"/>
</dbReference>
<dbReference type="SMART" id="SM00418">
    <property type="entry name" value="HTH_ARSR"/>
    <property type="match status" value="1"/>
</dbReference>
<dbReference type="Gene3D" id="3.30.565.10">
    <property type="entry name" value="Histidine kinase-like ATPase, C-terminal domain"/>
    <property type="match status" value="1"/>
</dbReference>
<gene>
    <name evidence="5" type="ORF">B0D71_04730</name>
</gene>
<dbReference type="Pfam" id="PF02518">
    <property type="entry name" value="HATPase_c"/>
    <property type="match status" value="1"/>
</dbReference>
<dbReference type="SUPFAM" id="SSF55874">
    <property type="entry name" value="ATPase domain of HSP90 chaperone/DNA topoisomerase II/histidine kinase"/>
    <property type="match status" value="1"/>
</dbReference>
<name>A0A2S3VW19_9PSED</name>
<dbReference type="CDD" id="cd00090">
    <property type="entry name" value="HTH_ARSR"/>
    <property type="match status" value="1"/>
</dbReference>